<dbReference type="PANTHER" id="PTHR43214:SF43">
    <property type="entry name" value="TWO-COMPONENT RESPONSE REGULATOR"/>
    <property type="match status" value="1"/>
</dbReference>
<evidence type="ECO:0000256" key="3">
    <source>
        <dbReference type="ARBA" id="ARBA00023015"/>
    </source>
</evidence>
<evidence type="ECO:0000256" key="5">
    <source>
        <dbReference type="ARBA" id="ARBA00023163"/>
    </source>
</evidence>
<sequence>MDKINVLIVEDDPDWINTIADLLQHEDDIIVKAKATNRADAFTLAKNQLFDVILMDINLEGNRLDGIYAAAEISEISKAKILMVTSLSENEVILNSFIAGAINYIPKGNLSEVARAIRTAKADNSPYKVLLKEFNRLKKDEQLEKLTTSEKHIYYLLEKGFSRKNVLERLYISENTLKIHIRRIIKKLGVSKIQDAIKKVNRKGLFNNH</sequence>
<dbReference type="InterPro" id="IPR039420">
    <property type="entry name" value="WalR-like"/>
</dbReference>
<dbReference type="GO" id="GO:0000160">
    <property type="term" value="P:phosphorelay signal transduction system"/>
    <property type="evidence" value="ECO:0007669"/>
    <property type="project" value="InterPro"/>
</dbReference>
<comment type="caution">
    <text evidence="10">The sequence shown here is derived from an EMBL/GenBank/DDBJ whole genome shotgun (WGS) entry which is preliminary data.</text>
</comment>
<dbReference type="OrthoDB" id="1662986at2"/>
<dbReference type="PRINTS" id="PR00038">
    <property type="entry name" value="HTHLUXR"/>
</dbReference>
<accession>A0A0L6JXM3</accession>
<dbReference type="InterPro" id="IPR000792">
    <property type="entry name" value="Tscrpt_reg_LuxR_C"/>
</dbReference>
<dbReference type="AlphaFoldDB" id="A0A0L6JXM3"/>
<dbReference type="eggNOG" id="COG2197">
    <property type="taxonomic scope" value="Bacteria"/>
</dbReference>
<keyword evidence="11" id="KW-1185">Reference proteome</keyword>
<evidence type="ECO:0000256" key="4">
    <source>
        <dbReference type="ARBA" id="ARBA00023125"/>
    </source>
</evidence>
<dbReference type="InterPro" id="IPR001789">
    <property type="entry name" value="Sig_transdc_resp-reg_receiver"/>
</dbReference>
<dbReference type="PROSITE" id="PS50043">
    <property type="entry name" value="HTH_LUXR_2"/>
    <property type="match status" value="1"/>
</dbReference>
<dbReference type="CDD" id="cd17535">
    <property type="entry name" value="REC_NarL-like"/>
    <property type="match status" value="1"/>
</dbReference>
<name>A0A0L6JXM3_9FIRM</name>
<dbReference type="GO" id="GO:0006355">
    <property type="term" value="P:regulation of DNA-templated transcription"/>
    <property type="evidence" value="ECO:0007669"/>
    <property type="project" value="InterPro"/>
</dbReference>
<evidence type="ECO:0000256" key="2">
    <source>
        <dbReference type="ARBA" id="ARBA00022553"/>
    </source>
</evidence>
<keyword evidence="2 7" id="KW-0597">Phosphoprotein</keyword>
<dbReference type="Proteomes" id="UP000036923">
    <property type="component" value="Unassembled WGS sequence"/>
</dbReference>
<dbReference type="Gene3D" id="3.40.50.2300">
    <property type="match status" value="1"/>
</dbReference>
<dbReference type="PANTHER" id="PTHR43214">
    <property type="entry name" value="TWO-COMPONENT RESPONSE REGULATOR"/>
    <property type="match status" value="1"/>
</dbReference>
<dbReference type="STRING" id="398512.Bccel_5595"/>
<dbReference type="GO" id="GO:0003677">
    <property type="term" value="F:DNA binding"/>
    <property type="evidence" value="ECO:0007669"/>
    <property type="project" value="UniProtKB-KW"/>
</dbReference>
<proteinExistence type="predicted"/>
<dbReference type="InterPro" id="IPR058245">
    <property type="entry name" value="NreC/VraR/RcsB-like_REC"/>
</dbReference>
<feature type="modified residue" description="4-aspartylphosphate" evidence="7">
    <location>
        <position position="56"/>
    </location>
</feature>
<evidence type="ECO:0000313" key="11">
    <source>
        <dbReference type="Proteomes" id="UP000036923"/>
    </source>
</evidence>
<dbReference type="SUPFAM" id="SSF52172">
    <property type="entry name" value="CheY-like"/>
    <property type="match status" value="1"/>
</dbReference>
<dbReference type="SMART" id="SM00421">
    <property type="entry name" value="HTH_LUXR"/>
    <property type="match status" value="1"/>
</dbReference>
<evidence type="ECO:0000256" key="7">
    <source>
        <dbReference type="PROSITE-ProRule" id="PRU00169"/>
    </source>
</evidence>
<gene>
    <name evidence="10" type="ORF">Bccel_5595</name>
</gene>
<evidence type="ECO:0000259" key="9">
    <source>
        <dbReference type="PROSITE" id="PS50110"/>
    </source>
</evidence>
<keyword evidence="4" id="KW-0238">DNA-binding</keyword>
<dbReference type="PROSITE" id="PS50110">
    <property type="entry name" value="RESPONSE_REGULATORY"/>
    <property type="match status" value="1"/>
</dbReference>
<dbReference type="InterPro" id="IPR011006">
    <property type="entry name" value="CheY-like_superfamily"/>
</dbReference>
<reference evidence="11" key="1">
    <citation type="submission" date="2015-07" db="EMBL/GenBank/DDBJ databases">
        <title>Near-Complete Genome Sequence of the Cellulolytic Bacterium Bacteroides (Pseudobacteroides) cellulosolvens ATCC 35603.</title>
        <authorList>
            <person name="Dassa B."/>
            <person name="Utturkar S.M."/>
            <person name="Klingeman D.M."/>
            <person name="Hurt R.A."/>
            <person name="Keller M."/>
            <person name="Xu J."/>
            <person name="Reddy Y.H.K."/>
            <person name="Borovok I."/>
            <person name="Grinberg I.R."/>
            <person name="Lamed R."/>
            <person name="Zhivin O."/>
            <person name="Bayer E.A."/>
            <person name="Brown S.D."/>
        </authorList>
    </citation>
    <scope>NUCLEOTIDE SEQUENCE [LARGE SCALE GENOMIC DNA]</scope>
    <source>
        <strain evidence="11">DSM 2933</strain>
    </source>
</reference>
<evidence type="ECO:0000259" key="8">
    <source>
        <dbReference type="PROSITE" id="PS50043"/>
    </source>
</evidence>
<dbReference type="SMART" id="SM00448">
    <property type="entry name" value="REC"/>
    <property type="match status" value="1"/>
</dbReference>
<keyword evidence="5" id="KW-0804">Transcription</keyword>
<evidence type="ECO:0000256" key="1">
    <source>
        <dbReference type="ARBA" id="ARBA00018672"/>
    </source>
</evidence>
<keyword evidence="3" id="KW-0805">Transcription regulation</keyword>
<comment type="function">
    <text evidence="6">May play the central regulatory role in sporulation. It may be an element of the effector pathway responsible for the activation of sporulation genes in response to nutritional stress. Spo0A may act in concert with spo0H (a sigma factor) to control the expression of some genes that are critical to the sporulation process.</text>
</comment>
<dbReference type="Pfam" id="PF00072">
    <property type="entry name" value="Response_reg"/>
    <property type="match status" value="1"/>
</dbReference>
<evidence type="ECO:0000256" key="6">
    <source>
        <dbReference type="ARBA" id="ARBA00024867"/>
    </source>
</evidence>
<feature type="domain" description="Response regulatory" evidence="9">
    <location>
        <begin position="5"/>
        <end position="122"/>
    </location>
</feature>
<dbReference type="Pfam" id="PF00196">
    <property type="entry name" value="GerE"/>
    <property type="match status" value="1"/>
</dbReference>
<organism evidence="10 11">
    <name type="scientific">Pseudobacteroides cellulosolvens ATCC 35603 = DSM 2933</name>
    <dbReference type="NCBI Taxonomy" id="398512"/>
    <lineage>
        <taxon>Bacteria</taxon>
        <taxon>Bacillati</taxon>
        <taxon>Bacillota</taxon>
        <taxon>Clostridia</taxon>
        <taxon>Eubacteriales</taxon>
        <taxon>Oscillospiraceae</taxon>
        <taxon>Pseudobacteroides</taxon>
    </lineage>
</organism>
<dbReference type="SUPFAM" id="SSF46894">
    <property type="entry name" value="C-terminal effector domain of the bipartite response regulators"/>
    <property type="match status" value="1"/>
</dbReference>
<dbReference type="RefSeq" id="WP_036939910.1">
    <property type="nucleotide sequence ID" value="NZ_JQKC01000010.1"/>
</dbReference>
<protein>
    <recommendedName>
        <fullName evidence="1">Stage 0 sporulation protein A homolog</fullName>
    </recommendedName>
</protein>
<evidence type="ECO:0000313" key="10">
    <source>
        <dbReference type="EMBL" id="KNY30315.1"/>
    </source>
</evidence>
<dbReference type="EMBL" id="LGTC01000001">
    <property type="protein sequence ID" value="KNY30315.1"/>
    <property type="molecule type" value="Genomic_DNA"/>
</dbReference>
<feature type="domain" description="HTH luxR-type" evidence="8">
    <location>
        <begin position="139"/>
        <end position="204"/>
    </location>
</feature>
<dbReference type="InterPro" id="IPR016032">
    <property type="entry name" value="Sig_transdc_resp-reg_C-effctor"/>
</dbReference>